<dbReference type="GO" id="GO:0008929">
    <property type="term" value="F:methylglyoxal synthase activity"/>
    <property type="evidence" value="ECO:0007669"/>
    <property type="project" value="InterPro"/>
</dbReference>
<protein>
    <submittedName>
        <fullName evidence="2">Lipid kinase</fullName>
        <ecNumber evidence="2">2.7.1.-</ecNumber>
    </submittedName>
</protein>
<dbReference type="KEGG" id="tsin:OXH18_21015"/>
<dbReference type="EC" id="2.7.1.-" evidence="2"/>
<dbReference type="Pfam" id="PF19279">
    <property type="entry name" value="YegS_C"/>
    <property type="match status" value="1"/>
</dbReference>
<reference evidence="2" key="1">
    <citation type="submission" date="2022-12" db="EMBL/GenBank/DDBJ databases">
        <title>Polyphasic identification of a Novel Hot-Spring Cyanobacterium Ocullathermofonsia sinensis gen nov. sp. nov. and Genomic Insights on its Adaptations to the Thermal Habitat.</title>
        <authorList>
            <person name="Daroch M."/>
            <person name="Tang J."/>
            <person name="Jiang Y."/>
        </authorList>
    </citation>
    <scope>NUCLEOTIDE SEQUENCE</scope>
    <source>
        <strain evidence="2">PKUAC-SCTA174</strain>
    </source>
</reference>
<dbReference type="InterPro" id="IPR017438">
    <property type="entry name" value="ATP-NAD_kinase_N"/>
</dbReference>
<dbReference type="InterPro" id="IPR016064">
    <property type="entry name" value="NAD/diacylglycerol_kinase_sf"/>
</dbReference>
<dbReference type="GO" id="GO:0016301">
    <property type="term" value="F:kinase activity"/>
    <property type="evidence" value="ECO:0007669"/>
    <property type="project" value="UniProtKB-KW"/>
</dbReference>
<dbReference type="Pfam" id="PF00781">
    <property type="entry name" value="DAGK_cat"/>
    <property type="match status" value="1"/>
</dbReference>
<accession>A0A9E8ZEB8</accession>
<proteinExistence type="predicted"/>
<dbReference type="InterPro" id="IPR004363">
    <property type="entry name" value="Methylgl_synth"/>
</dbReference>
<dbReference type="SUPFAM" id="SSF111331">
    <property type="entry name" value="NAD kinase/diacylglycerol kinase-like"/>
    <property type="match status" value="1"/>
</dbReference>
<sequence>MAQRALLLVNRHARRGGADLAEAIERLQQSGVDVVPEAVEQSWDLADTIRQHRNQVDQVIVAGGDGTLNWAIEGLLDTQLPLGVLPLGTANDLARTLGIPLTLPEACDVIIQGNCQRIDLGWVNNRYFFNTGSLGLTVQISRKLSREAKHRWGVLAYGMTGFQILRESPPFWAELRLDGGTVHRLRSVLIVVANGRYWGGRLTIAPDASVCDQRLHICSLNIEHWWQFVPTLPALWSGKYGDYSEWIQGFECQEVEIRTLTPYDINTDGESTAQTPAHFRVVPSALSVFVP</sequence>
<dbReference type="PANTHER" id="PTHR30492:SF0">
    <property type="entry name" value="METHYLGLYOXAL SYNTHASE"/>
    <property type="match status" value="1"/>
</dbReference>
<dbReference type="NCBIfam" id="TIGR00147">
    <property type="entry name" value="YegS/Rv2252/BmrU family lipid kinase"/>
    <property type="match status" value="1"/>
</dbReference>
<dbReference type="InterPro" id="IPR005218">
    <property type="entry name" value="Diacylglycerol/lipid_kinase"/>
</dbReference>
<dbReference type="GO" id="GO:0019242">
    <property type="term" value="P:methylglyoxal biosynthetic process"/>
    <property type="evidence" value="ECO:0007669"/>
    <property type="project" value="InterPro"/>
</dbReference>
<dbReference type="PANTHER" id="PTHR30492">
    <property type="entry name" value="METHYLGLYOXAL SYNTHASE"/>
    <property type="match status" value="1"/>
</dbReference>
<dbReference type="Proteomes" id="UP001163152">
    <property type="component" value="Chromosome"/>
</dbReference>
<feature type="domain" description="DAGKc" evidence="1">
    <location>
        <begin position="1"/>
        <end position="127"/>
    </location>
</feature>
<dbReference type="PROSITE" id="PS50146">
    <property type="entry name" value="DAGK"/>
    <property type="match status" value="1"/>
</dbReference>
<dbReference type="RefSeq" id="WP_268609419.1">
    <property type="nucleotide sequence ID" value="NZ_CP113797.1"/>
</dbReference>
<dbReference type="AlphaFoldDB" id="A0A9E8ZEB8"/>
<evidence type="ECO:0000259" key="1">
    <source>
        <dbReference type="PROSITE" id="PS50146"/>
    </source>
</evidence>
<dbReference type="Gene3D" id="2.60.200.40">
    <property type="match status" value="1"/>
</dbReference>
<keyword evidence="2" id="KW-0418">Kinase</keyword>
<keyword evidence="2" id="KW-0808">Transferase</keyword>
<dbReference type="NCBIfam" id="NF009604">
    <property type="entry name" value="PRK13057.1"/>
    <property type="match status" value="1"/>
</dbReference>
<dbReference type="GO" id="GO:0005829">
    <property type="term" value="C:cytosol"/>
    <property type="evidence" value="ECO:0007669"/>
    <property type="project" value="TreeGrafter"/>
</dbReference>
<dbReference type="GO" id="GO:0008654">
    <property type="term" value="P:phospholipid biosynthetic process"/>
    <property type="evidence" value="ECO:0007669"/>
    <property type="project" value="InterPro"/>
</dbReference>
<dbReference type="GO" id="GO:0005524">
    <property type="term" value="F:ATP binding"/>
    <property type="evidence" value="ECO:0007669"/>
    <property type="project" value="InterPro"/>
</dbReference>
<evidence type="ECO:0000313" key="3">
    <source>
        <dbReference type="Proteomes" id="UP001163152"/>
    </source>
</evidence>
<evidence type="ECO:0000313" key="2">
    <source>
        <dbReference type="EMBL" id="WAL59625.1"/>
    </source>
</evidence>
<dbReference type="InterPro" id="IPR045540">
    <property type="entry name" value="YegS/DAGK_C"/>
</dbReference>
<keyword evidence="3" id="KW-1185">Reference proteome</keyword>
<name>A0A9E8ZEB8_9CYAN</name>
<dbReference type="Gene3D" id="3.40.50.10330">
    <property type="entry name" value="Probable inorganic polyphosphate/atp-NAD kinase, domain 1"/>
    <property type="match status" value="1"/>
</dbReference>
<organism evidence="2 3">
    <name type="scientific">Thermocoleostomius sinensis A174</name>
    <dbReference type="NCBI Taxonomy" id="2016057"/>
    <lineage>
        <taxon>Bacteria</taxon>
        <taxon>Bacillati</taxon>
        <taxon>Cyanobacteriota</taxon>
        <taxon>Cyanophyceae</taxon>
        <taxon>Oculatellales</taxon>
        <taxon>Oculatellaceae</taxon>
        <taxon>Thermocoleostomius</taxon>
    </lineage>
</organism>
<dbReference type="EMBL" id="CP113797">
    <property type="protein sequence ID" value="WAL59625.1"/>
    <property type="molecule type" value="Genomic_DNA"/>
</dbReference>
<dbReference type="InterPro" id="IPR001206">
    <property type="entry name" value="Diacylglycerol_kinase_cat_dom"/>
</dbReference>
<gene>
    <name evidence="2" type="ORF">OXH18_21015</name>
</gene>
<dbReference type="SMART" id="SM00046">
    <property type="entry name" value="DAGKc"/>
    <property type="match status" value="1"/>
</dbReference>